<organism evidence="1 2">
    <name type="scientific">Ensete ventricosum</name>
    <name type="common">Abyssinian banana</name>
    <name type="synonym">Musa ensete</name>
    <dbReference type="NCBI Taxonomy" id="4639"/>
    <lineage>
        <taxon>Eukaryota</taxon>
        <taxon>Viridiplantae</taxon>
        <taxon>Streptophyta</taxon>
        <taxon>Embryophyta</taxon>
        <taxon>Tracheophyta</taxon>
        <taxon>Spermatophyta</taxon>
        <taxon>Magnoliopsida</taxon>
        <taxon>Liliopsida</taxon>
        <taxon>Zingiberales</taxon>
        <taxon>Musaceae</taxon>
        <taxon>Ensete</taxon>
    </lineage>
</organism>
<dbReference type="Proteomes" id="UP000287651">
    <property type="component" value="Unassembled WGS sequence"/>
</dbReference>
<protein>
    <submittedName>
        <fullName evidence="1">Uncharacterized protein</fullName>
    </submittedName>
</protein>
<evidence type="ECO:0000313" key="2">
    <source>
        <dbReference type="Proteomes" id="UP000287651"/>
    </source>
</evidence>
<proteinExistence type="predicted"/>
<gene>
    <name evidence="1" type="ORF">B296_00029763</name>
</gene>
<evidence type="ECO:0000313" key="1">
    <source>
        <dbReference type="EMBL" id="RRT74834.1"/>
    </source>
</evidence>
<dbReference type="EMBL" id="AMZH03002654">
    <property type="protein sequence ID" value="RRT74834.1"/>
    <property type="molecule type" value="Genomic_DNA"/>
</dbReference>
<sequence length="54" mass="6192">EGGEEDNTEGVRLERRRRQWRCTAAVVGEEEKKTEQRAYGWKGGEGSGDVRLLR</sequence>
<dbReference type="AlphaFoldDB" id="A0A427AF42"/>
<feature type="non-terminal residue" evidence="1">
    <location>
        <position position="1"/>
    </location>
</feature>
<name>A0A427AF42_ENSVE</name>
<reference evidence="1 2" key="1">
    <citation type="journal article" date="2014" name="Agronomy (Basel)">
        <title>A Draft Genome Sequence for Ensete ventricosum, the Drought-Tolerant Tree Against Hunger.</title>
        <authorList>
            <person name="Harrison J."/>
            <person name="Moore K.A."/>
            <person name="Paszkiewicz K."/>
            <person name="Jones T."/>
            <person name="Grant M."/>
            <person name="Ambacheew D."/>
            <person name="Muzemil S."/>
            <person name="Studholme D.J."/>
        </authorList>
    </citation>
    <scope>NUCLEOTIDE SEQUENCE [LARGE SCALE GENOMIC DNA]</scope>
</reference>
<comment type="caution">
    <text evidence="1">The sequence shown here is derived from an EMBL/GenBank/DDBJ whole genome shotgun (WGS) entry which is preliminary data.</text>
</comment>
<accession>A0A427AF42</accession>